<dbReference type="STRING" id="866895.HBHAL_4310"/>
<dbReference type="KEGG" id="hhd:HBHAL_4310"/>
<sequence length="33" mass="3952">MSYLEDFVLLFLVRKEGAFKINFALQLNLNEFK</sequence>
<dbReference type="AlphaFoldDB" id="I0JR81"/>
<accession>I0JR81</accession>
<keyword evidence="2" id="KW-1185">Reference proteome</keyword>
<dbReference type="Proteomes" id="UP000007397">
    <property type="component" value="Chromosome"/>
</dbReference>
<evidence type="ECO:0000313" key="1">
    <source>
        <dbReference type="EMBL" id="CCG46651.1"/>
    </source>
</evidence>
<name>I0JR81_HALH3</name>
<evidence type="ECO:0000313" key="2">
    <source>
        <dbReference type="Proteomes" id="UP000007397"/>
    </source>
</evidence>
<reference evidence="1 2" key="1">
    <citation type="journal article" date="2013" name="Environ. Microbiol.">
        <title>Chloride and organic osmolytes: a hybrid strategy to cope with elevated salinities by the moderately halophilic, chloride-dependent bacterium Halobacillus halophilus.</title>
        <authorList>
            <person name="Saum S.H."/>
            <person name="Pfeiffer F."/>
            <person name="Palm P."/>
            <person name="Rampp M."/>
            <person name="Schuster S.C."/>
            <person name="Muller V."/>
            <person name="Oesterhelt D."/>
        </authorList>
    </citation>
    <scope>NUCLEOTIDE SEQUENCE [LARGE SCALE GENOMIC DNA]</scope>
    <source>
        <strain evidence="2">ATCC 35676 / DSM 2266 / JCM 20832 / KCTC 3685 / LMG 17431 / NBRC 102448 / NCIMB 2269</strain>
    </source>
</reference>
<protein>
    <submittedName>
        <fullName evidence="1">Uncharacterized protein</fullName>
    </submittedName>
</protein>
<proteinExistence type="predicted"/>
<dbReference type="HOGENOM" id="CLU_3382163_0_0_9"/>
<gene>
    <name evidence="1" type="ordered locus">HBHAL_4310</name>
</gene>
<organism evidence="1 2">
    <name type="scientific">Halobacillus halophilus (strain ATCC 35676 / DSM 2266 / JCM 20832 / KCTC 3685 / LMG 17431 / NBRC 102448 / NCIMB 2269)</name>
    <name type="common">Sporosarcina halophila</name>
    <dbReference type="NCBI Taxonomy" id="866895"/>
    <lineage>
        <taxon>Bacteria</taxon>
        <taxon>Bacillati</taxon>
        <taxon>Bacillota</taxon>
        <taxon>Bacilli</taxon>
        <taxon>Bacillales</taxon>
        <taxon>Bacillaceae</taxon>
        <taxon>Halobacillus</taxon>
    </lineage>
</organism>
<dbReference type="EMBL" id="HE717023">
    <property type="protein sequence ID" value="CCG46651.1"/>
    <property type="molecule type" value="Genomic_DNA"/>
</dbReference>